<name>A0A2I0KI34_PUNGR</name>
<organism evidence="1 2">
    <name type="scientific">Punica granatum</name>
    <name type="common">Pomegranate</name>
    <dbReference type="NCBI Taxonomy" id="22663"/>
    <lineage>
        <taxon>Eukaryota</taxon>
        <taxon>Viridiplantae</taxon>
        <taxon>Streptophyta</taxon>
        <taxon>Embryophyta</taxon>
        <taxon>Tracheophyta</taxon>
        <taxon>Spermatophyta</taxon>
        <taxon>Magnoliopsida</taxon>
        <taxon>eudicotyledons</taxon>
        <taxon>Gunneridae</taxon>
        <taxon>Pentapetalae</taxon>
        <taxon>rosids</taxon>
        <taxon>malvids</taxon>
        <taxon>Myrtales</taxon>
        <taxon>Lythraceae</taxon>
        <taxon>Punica</taxon>
    </lineage>
</organism>
<dbReference type="EMBL" id="PGOL01000580">
    <property type="protein sequence ID" value="PKI67843.1"/>
    <property type="molecule type" value="Genomic_DNA"/>
</dbReference>
<accession>A0A2I0KI34</accession>
<sequence>MPNPSLCELELTSLYEFELKNLYKLELTSLIELSSTGVASLYELSRAFAKYNEPNPSSKNLTSESSSSDRAHELINKPSSSLVYLGSTRLTYTPNAYIWSIKLA</sequence>
<keyword evidence="2" id="KW-1185">Reference proteome</keyword>
<proteinExistence type="predicted"/>
<dbReference type="AlphaFoldDB" id="A0A2I0KI34"/>
<dbReference type="Proteomes" id="UP000233551">
    <property type="component" value="Unassembled WGS sequence"/>
</dbReference>
<comment type="caution">
    <text evidence="1">The sequence shown here is derived from an EMBL/GenBank/DDBJ whole genome shotgun (WGS) entry which is preliminary data.</text>
</comment>
<gene>
    <name evidence="1" type="ORF">CRG98_011742</name>
</gene>
<evidence type="ECO:0000313" key="1">
    <source>
        <dbReference type="EMBL" id="PKI67843.1"/>
    </source>
</evidence>
<protein>
    <submittedName>
        <fullName evidence="1">Uncharacterized protein</fullName>
    </submittedName>
</protein>
<evidence type="ECO:0000313" key="2">
    <source>
        <dbReference type="Proteomes" id="UP000233551"/>
    </source>
</evidence>
<reference evidence="1 2" key="1">
    <citation type="submission" date="2017-11" db="EMBL/GenBank/DDBJ databases">
        <title>De-novo sequencing of pomegranate (Punica granatum L.) genome.</title>
        <authorList>
            <person name="Akparov Z."/>
            <person name="Amiraslanov A."/>
            <person name="Hajiyeva S."/>
            <person name="Abbasov M."/>
            <person name="Kaur K."/>
            <person name="Hamwieh A."/>
            <person name="Solovyev V."/>
            <person name="Salamov A."/>
            <person name="Braich B."/>
            <person name="Kosarev P."/>
            <person name="Mahmoud A."/>
            <person name="Hajiyev E."/>
            <person name="Babayeva S."/>
            <person name="Izzatullayeva V."/>
            <person name="Mammadov A."/>
            <person name="Mammadov A."/>
            <person name="Sharifova S."/>
            <person name="Ojaghi J."/>
            <person name="Eynullazada K."/>
            <person name="Bayramov B."/>
            <person name="Abdulazimova A."/>
            <person name="Shahmuradov I."/>
        </authorList>
    </citation>
    <scope>NUCLEOTIDE SEQUENCE [LARGE SCALE GENOMIC DNA]</scope>
    <source>
        <strain evidence="2">cv. AG2017</strain>
        <tissue evidence="1">Leaf</tissue>
    </source>
</reference>